<evidence type="ECO:0000256" key="6">
    <source>
        <dbReference type="ARBA" id="ARBA00022801"/>
    </source>
</evidence>
<dbReference type="InterPro" id="IPR001930">
    <property type="entry name" value="Peptidase_M1"/>
</dbReference>
<dbReference type="PANTHER" id="PTHR45726:SF3">
    <property type="entry name" value="LEUKOTRIENE A-4 HYDROLASE"/>
    <property type="match status" value="1"/>
</dbReference>
<dbReference type="Pfam" id="PF09127">
    <property type="entry name" value="Leuk-A4-hydro_C"/>
    <property type="match status" value="1"/>
</dbReference>
<evidence type="ECO:0000256" key="7">
    <source>
        <dbReference type="ARBA" id="ARBA00022833"/>
    </source>
</evidence>
<evidence type="ECO:0000256" key="2">
    <source>
        <dbReference type="ARBA" id="ARBA00010136"/>
    </source>
</evidence>
<sequence>MMSAETTDPTSQSNYRRISTKHFSLDWLIDFHEKVIKGSITHELTVHTSDLKEVIFDTSDVVIKRVYVEGESCDAQYSLGEKHEVMGSALYIPLPAGLQPGSSVKVTIEYNTTEPGCKALQWLDKAQTHGKTHPYLFSQCQPIYARGLLPCQDTPSVKATYEAKITSVLPALMSAIRVSPPAEGPVHDGKIVGQDEVTYVYNQPVPIPSYLIAIASANLCYHAFEKLEGKDWTSGVWAEPDIIKDAWWEFKEDTTRFLAAEEELVGMPYNFGVFDLLVLPPAFPYGGMENACLTFVTPTLLTGDRTLVDVVLHEITHSYFGNGITHADASHFWLNEGWTTYIERLLQQILHSPAHRGFAFLSGSKDLYDDLKFYEQRNKKYQKLQIEFEKGENPDDAYSTVPYDKGANFLLHIERTLGGLDVFLPYMKDYVKTFIGKSITTQMWKDHLFGYYTRFGGDDELEALKSIDWDAWLFGTGVTLPVPMEYDMTLAQQSYELAERWSKTKNTSEFSAADISGMDANQIGAFLERLQSFNPLPVAHIDDLGDLYGLVNSPNAELRLRFYEVALLDPKSAKSELYATAALSWVVGEEDGMVKGRMKFCRPIFRAAFSVNKAMAHEKYQEHKNSFHPIARDLIEQDIELTKGYGTNV</sequence>
<evidence type="ECO:0000256" key="4">
    <source>
        <dbReference type="ARBA" id="ARBA00022670"/>
    </source>
</evidence>
<feature type="binding site" evidence="11">
    <location>
        <position position="313"/>
    </location>
    <ligand>
        <name>Zn(2+)</name>
        <dbReference type="ChEBI" id="CHEBI:29105"/>
        <note>catalytic</note>
    </ligand>
</feature>
<dbReference type="GO" id="GO:0008237">
    <property type="term" value="F:metallopeptidase activity"/>
    <property type="evidence" value="ECO:0007669"/>
    <property type="project" value="UniProtKB-KW"/>
</dbReference>
<feature type="active site" description="Proton acceptor" evidence="9">
    <location>
        <position position="314"/>
    </location>
</feature>
<dbReference type="SMART" id="SM01263">
    <property type="entry name" value="Leuk-A4-hydro_C"/>
    <property type="match status" value="1"/>
</dbReference>
<dbReference type="InterPro" id="IPR016024">
    <property type="entry name" value="ARM-type_fold"/>
</dbReference>
<dbReference type="InterPro" id="IPR034015">
    <property type="entry name" value="M1_LTA4H"/>
</dbReference>
<keyword evidence="14" id="KW-1185">Reference proteome</keyword>
<dbReference type="AlphaFoldDB" id="A0A9P7E8J4"/>
<dbReference type="RefSeq" id="XP_041191869.1">
    <property type="nucleotide sequence ID" value="XM_041335986.1"/>
</dbReference>
<dbReference type="SUPFAM" id="SSF63737">
    <property type="entry name" value="Leukotriene A4 hydrolase N-terminal domain"/>
    <property type="match status" value="1"/>
</dbReference>
<dbReference type="PANTHER" id="PTHR45726">
    <property type="entry name" value="LEUKOTRIENE A-4 HYDROLASE"/>
    <property type="match status" value="1"/>
</dbReference>
<dbReference type="Gene3D" id="1.10.390.10">
    <property type="entry name" value="Neutral Protease Domain 2"/>
    <property type="match status" value="1"/>
</dbReference>
<reference evidence="13" key="1">
    <citation type="journal article" date="2020" name="New Phytol.">
        <title>Comparative genomics reveals dynamic genome evolution in host specialist ectomycorrhizal fungi.</title>
        <authorList>
            <person name="Lofgren L.A."/>
            <person name="Nguyen N.H."/>
            <person name="Vilgalys R."/>
            <person name="Ruytinx J."/>
            <person name="Liao H.L."/>
            <person name="Branco S."/>
            <person name="Kuo A."/>
            <person name="LaButti K."/>
            <person name="Lipzen A."/>
            <person name="Andreopoulos W."/>
            <person name="Pangilinan J."/>
            <person name="Riley R."/>
            <person name="Hundley H."/>
            <person name="Na H."/>
            <person name="Barry K."/>
            <person name="Grigoriev I.V."/>
            <person name="Stajich J.E."/>
            <person name="Kennedy P.G."/>
        </authorList>
    </citation>
    <scope>NUCLEOTIDE SEQUENCE</scope>
    <source>
        <strain evidence="13">MN1</strain>
    </source>
</reference>
<dbReference type="Gene3D" id="2.60.40.1730">
    <property type="entry name" value="tricorn interacting facor f3 domain"/>
    <property type="match status" value="1"/>
</dbReference>
<dbReference type="GeneID" id="64630003"/>
<dbReference type="Gene3D" id="1.25.40.320">
    <property type="entry name" value="Peptidase M1, leukotriene A4 hydrolase/aminopeptidase C-terminal domain"/>
    <property type="match status" value="1"/>
</dbReference>
<keyword evidence="6" id="KW-0378">Hydrolase</keyword>
<dbReference type="PRINTS" id="PR00756">
    <property type="entry name" value="ALADIPTASE"/>
</dbReference>
<feature type="binding site" evidence="11">
    <location>
        <position position="317"/>
    </location>
    <ligand>
        <name>Zn(2+)</name>
        <dbReference type="ChEBI" id="CHEBI:29105"/>
        <note>catalytic</note>
    </ligand>
</feature>
<feature type="binding site" evidence="10">
    <location>
        <begin position="139"/>
        <end position="141"/>
    </location>
    <ligand>
        <name>a peptide</name>
        <dbReference type="ChEBI" id="CHEBI:60466"/>
    </ligand>
</feature>
<accession>A0A9P7E8J4</accession>
<dbReference type="SUPFAM" id="SSF48371">
    <property type="entry name" value="ARM repeat"/>
    <property type="match status" value="1"/>
</dbReference>
<dbReference type="GO" id="GO:0004301">
    <property type="term" value="F:epoxide hydrolase activity"/>
    <property type="evidence" value="ECO:0007669"/>
    <property type="project" value="TreeGrafter"/>
</dbReference>
<keyword evidence="7 11" id="KW-0862">Zinc</keyword>
<dbReference type="InterPro" id="IPR038502">
    <property type="entry name" value="M1_LTA-4_hydro/amino_C_sf"/>
</dbReference>
<evidence type="ECO:0000259" key="12">
    <source>
        <dbReference type="SMART" id="SM01263"/>
    </source>
</evidence>
<evidence type="ECO:0000256" key="1">
    <source>
        <dbReference type="ARBA" id="ARBA00004496"/>
    </source>
</evidence>
<dbReference type="InterPro" id="IPR045357">
    <property type="entry name" value="Aminopeptidase_N-like_N"/>
</dbReference>
<name>A0A9P7E8J4_9AGAM</name>
<dbReference type="Gene3D" id="3.30.2010.30">
    <property type="match status" value="1"/>
</dbReference>
<dbReference type="GO" id="GO:0008270">
    <property type="term" value="F:zinc ion binding"/>
    <property type="evidence" value="ECO:0007669"/>
    <property type="project" value="InterPro"/>
</dbReference>
<evidence type="ECO:0000256" key="11">
    <source>
        <dbReference type="PIRSR" id="PIRSR634015-3"/>
    </source>
</evidence>
<comment type="caution">
    <text evidence="13">The sequence shown here is derived from an EMBL/GenBank/DDBJ whole genome shotgun (WGS) entry which is preliminary data.</text>
</comment>
<comment type="similarity">
    <text evidence="2">Belongs to the peptidase M1 family.</text>
</comment>
<proteinExistence type="inferred from homology"/>
<evidence type="ECO:0000313" key="14">
    <source>
        <dbReference type="Proteomes" id="UP000807769"/>
    </source>
</evidence>
<evidence type="ECO:0000256" key="8">
    <source>
        <dbReference type="ARBA" id="ARBA00023049"/>
    </source>
</evidence>
<keyword evidence="8" id="KW-0482">Metalloprotease</keyword>
<feature type="binding site" evidence="10">
    <location>
        <begin position="284"/>
        <end position="289"/>
    </location>
    <ligand>
        <name>a peptide</name>
        <dbReference type="ChEBI" id="CHEBI:60466"/>
    </ligand>
</feature>
<dbReference type="Proteomes" id="UP000807769">
    <property type="component" value="Unassembled WGS sequence"/>
</dbReference>
<dbReference type="Pfam" id="PF17900">
    <property type="entry name" value="Peptidase_M1_N"/>
    <property type="match status" value="1"/>
</dbReference>
<dbReference type="GO" id="GO:0004177">
    <property type="term" value="F:aminopeptidase activity"/>
    <property type="evidence" value="ECO:0007669"/>
    <property type="project" value="TreeGrafter"/>
</dbReference>
<dbReference type="SUPFAM" id="SSF55486">
    <property type="entry name" value="Metalloproteases ('zincins'), catalytic domain"/>
    <property type="match status" value="1"/>
</dbReference>
<dbReference type="GO" id="GO:0006508">
    <property type="term" value="P:proteolysis"/>
    <property type="evidence" value="ECO:0007669"/>
    <property type="project" value="UniProtKB-KW"/>
</dbReference>
<keyword evidence="5 11" id="KW-0479">Metal-binding</keyword>
<dbReference type="InterPro" id="IPR042097">
    <property type="entry name" value="Aminopeptidase_N-like_N_sf"/>
</dbReference>
<keyword evidence="3" id="KW-0963">Cytoplasm</keyword>
<dbReference type="OrthoDB" id="79562at2759"/>
<feature type="binding site" evidence="10">
    <location>
        <begin position="597"/>
        <end position="599"/>
    </location>
    <ligand>
        <name>a peptide</name>
        <dbReference type="ChEBI" id="CHEBI:60466"/>
    </ligand>
</feature>
<feature type="active site" description="Proton donor" evidence="9">
    <location>
        <position position="403"/>
    </location>
</feature>
<evidence type="ECO:0000256" key="3">
    <source>
        <dbReference type="ARBA" id="ARBA00022490"/>
    </source>
</evidence>
<dbReference type="FunFam" id="3.30.2010.30:FF:000001">
    <property type="entry name" value="Leukotriene A(4) hydrolase"/>
    <property type="match status" value="1"/>
</dbReference>
<dbReference type="InterPro" id="IPR015211">
    <property type="entry name" value="Peptidase_M1_C"/>
</dbReference>
<dbReference type="Pfam" id="PF01433">
    <property type="entry name" value="Peptidase_M1"/>
    <property type="match status" value="1"/>
</dbReference>
<organism evidence="13 14">
    <name type="scientific">Suillus subaureus</name>
    <dbReference type="NCBI Taxonomy" id="48587"/>
    <lineage>
        <taxon>Eukaryota</taxon>
        <taxon>Fungi</taxon>
        <taxon>Dikarya</taxon>
        <taxon>Basidiomycota</taxon>
        <taxon>Agaricomycotina</taxon>
        <taxon>Agaricomycetes</taxon>
        <taxon>Agaricomycetidae</taxon>
        <taxon>Boletales</taxon>
        <taxon>Suillineae</taxon>
        <taxon>Suillaceae</taxon>
        <taxon>Suillus</taxon>
    </lineage>
</organism>
<dbReference type="GO" id="GO:0005829">
    <property type="term" value="C:cytosol"/>
    <property type="evidence" value="ECO:0007669"/>
    <property type="project" value="TreeGrafter"/>
</dbReference>
<dbReference type="InterPro" id="IPR027268">
    <property type="entry name" value="Peptidase_M4/M1_CTD_sf"/>
</dbReference>
<evidence type="ECO:0000256" key="10">
    <source>
        <dbReference type="PIRSR" id="PIRSR634015-2"/>
    </source>
</evidence>
<comment type="subcellular location">
    <subcellularLocation>
        <location evidence="1">Cytoplasm</location>
    </subcellularLocation>
</comment>
<protein>
    <submittedName>
        <fullName evidence="13">Peptidase family M1-domain-containing protein</fullName>
    </submittedName>
</protein>
<dbReference type="EMBL" id="JABBWG010000021">
    <property type="protein sequence ID" value="KAG1814408.1"/>
    <property type="molecule type" value="Genomic_DNA"/>
</dbReference>
<evidence type="ECO:0000256" key="5">
    <source>
        <dbReference type="ARBA" id="ARBA00022723"/>
    </source>
</evidence>
<feature type="binding site" evidence="11">
    <location>
        <position position="336"/>
    </location>
    <ligand>
        <name>Zn(2+)</name>
        <dbReference type="ChEBI" id="CHEBI:29105"/>
        <note>catalytic</note>
    </ligand>
</feature>
<dbReference type="InterPro" id="IPR049980">
    <property type="entry name" value="LTA4H_cat"/>
</dbReference>
<feature type="domain" description="Peptidase M1 leukotriene A4 hydrolase/aminopeptidase C-terminal" evidence="12">
    <location>
        <begin position="489"/>
        <end position="639"/>
    </location>
</feature>
<gene>
    <name evidence="13" type="ORF">BJ212DRAFT_1363535</name>
</gene>
<dbReference type="FunFam" id="2.60.40.1730:FF:000004">
    <property type="entry name" value="Leukotriene A(4) hydrolase"/>
    <property type="match status" value="1"/>
</dbReference>
<evidence type="ECO:0000256" key="9">
    <source>
        <dbReference type="PIRSR" id="PIRSR634015-1"/>
    </source>
</evidence>
<evidence type="ECO:0000313" key="13">
    <source>
        <dbReference type="EMBL" id="KAG1814408.1"/>
    </source>
</evidence>
<dbReference type="InterPro" id="IPR014782">
    <property type="entry name" value="Peptidase_M1_dom"/>
</dbReference>
<comment type="cofactor">
    <cofactor evidence="11">
        <name>Zn(2+)</name>
        <dbReference type="ChEBI" id="CHEBI:29105"/>
    </cofactor>
    <text evidence="11">Binds 1 zinc ion per subunit.</text>
</comment>
<dbReference type="CDD" id="cd09599">
    <property type="entry name" value="M1_LTA4H"/>
    <property type="match status" value="1"/>
</dbReference>
<keyword evidence="4" id="KW-0645">Protease</keyword>